<sequence>MAAESIKNPTGLKSCEIEDKLTDHDKLIFSTIFNKEAAGLSANLDEDKGEFNDSDEGKREAKNECGYNEHSYNKHSYNEYLESNQVNGKIYKENGVEIDLSLFPDVNISSIEKIEKFEGIEKRAIKNIENCDVDNEKILKDINNEELSIEGFISTNVSKDINLTKIQESIEILEEIFEDEEGESYGSVFNNLAQMKRLYLHFLEKEKEEKKGSSILEMRKLERDILNDLKRAIELTLPKELKRDEMNERNNQGIIEELHLQQCKVSKMQSKVLSSAYLQYATMLICKSVKMEEDKEEQMKIERLASEYMFIGGMFGNEISKRVSMKINPYGKLCGDIVKEAIINEYTDE</sequence>
<evidence type="ECO:0000313" key="4">
    <source>
        <dbReference type="Proteomes" id="UP000095038"/>
    </source>
</evidence>
<organism evidence="3 4">
    <name type="scientific">Ascoidea rubescens DSM 1968</name>
    <dbReference type="NCBI Taxonomy" id="1344418"/>
    <lineage>
        <taxon>Eukaryota</taxon>
        <taxon>Fungi</taxon>
        <taxon>Dikarya</taxon>
        <taxon>Ascomycota</taxon>
        <taxon>Saccharomycotina</taxon>
        <taxon>Saccharomycetes</taxon>
        <taxon>Ascoideaceae</taxon>
        <taxon>Ascoidea</taxon>
    </lineage>
</organism>
<reference evidence="4" key="1">
    <citation type="submission" date="2016-05" db="EMBL/GenBank/DDBJ databases">
        <title>Comparative genomics of biotechnologically important yeasts.</title>
        <authorList>
            <consortium name="DOE Joint Genome Institute"/>
            <person name="Riley R."/>
            <person name="Haridas S."/>
            <person name="Wolfe K.H."/>
            <person name="Lopes M.R."/>
            <person name="Hittinger C.T."/>
            <person name="Goker M."/>
            <person name="Salamov A."/>
            <person name="Wisecaver J."/>
            <person name="Long T.M."/>
            <person name="Aerts A.L."/>
            <person name="Barry K."/>
            <person name="Choi C."/>
            <person name="Clum A."/>
            <person name="Coughlan A.Y."/>
            <person name="Deshpande S."/>
            <person name="Douglass A.P."/>
            <person name="Hanson S.J."/>
            <person name="Klenk H.-P."/>
            <person name="Labutti K."/>
            <person name="Lapidus A."/>
            <person name="Lindquist E."/>
            <person name="Lipzen A."/>
            <person name="Meier-Kolthoff J.P."/>
            <person name="Ohm R.A."/>
            <person name="Otillar R.P."/>
            <person name="Pangilinan J."/>
            <person name="Peng Y."/>
            <person name="Rokas A."/>
            <person name="Rosa C.A."/>
            <person name="Scheuner C."/>
            <person name="Sibirny A.A."/>
            <person name="Slot J.C."/>
            <person name="Stielow J.B."/>
            <person name="Sun H."/>
            <person name="Kurtzman C.P."/>
            <person name="Blackwell M."/>
            <person name="Grigoriev I.V."/>
            <person name="Jeffries T.W."/>
        </authorList>
    </citation>
    <scope>NUCLEOTIDE SEQUENCE [LARGE SCALE GENOMIC DNA]</scope>
    <source>
        <strain evidence="4">DSM 1968</strain>
    </source>
</reference>
<proteinExistence type="inferred from homology"/>
<comment type="similarity">
    <text evidence="1">Belongs to the TTC36 family.</text>
</comment>
<dbReference type="EMBL" id="KV454485">
    <property type="protein sequence ID" value="ODV59632.1"/>
    <property type="molecule type" value="Genomic_DNA"/>
</dbReference>
<protein>
    <submittedName>
        <fullName evidence="3">Uncharacterized protein</fullName>
    </submittedName>
</protein>
<feature type="region of interest" description="Disordered" evidence="2">
    <location>
        <begin position="45"/>
        <end position="68"/>
    </location>
</feature>
<gene>
    <name evidence="3" type="ORF">ASCRUDRAFT_71581</name>
</gene>
<evidence type="ECO:0000313" key="3">
    <source>
        <dbReference type="EMBL" id="ODV59632.1"/>
    </source>
</evidence>
<dbReference type="AlphaFoldDB" id="A0A1D2VDH2"/>
<evidence type="ECO:0000256" key="2">
    <source>
        <dbReference type="SAM" id="MobiDB-lite"/>
    </source>
</evidence>
<dbReference type="GO" id="GO:0006570">
    <property type="term" value="P:tyrosine metabolic process"/>
    <property type="evidence" value="ECO:0007669"/>
    <property type="project" value="TreeGrafter"/>
</dbReference>
<dbReference type="InParanoid" id="A0A1D2VDH2"/>
<dbReference type="GeneID" id="30965601"/>
<dbReference type="Proteomes" id="UP000095038">
    <property type="component" value="Unassembled WGS sequence"/>
</dbReference>
<dbReference type="PANTHER" id="PTHR21405">
    <property type="entry name" value="CDNA SEQUENCE BC021608"/>
    <property type="match status" value="1"/>
</dbReference>
<dbReference type="PANTHER" id="PTHR21405:SF0">
    <property type="entry name" value="TETRATRICOPEPTIDE REPEAT PROTEIN 36"/>
    <property type="match status" value="1"/>
</dbReference>
<name>A0A1D2VDH2_9ASCO</name>
<dbReference type="OrthoDB" id="539634at2759"/>
<evidence type="ECO:0000256" key="1">
    <source>
        <dbReference type="ARBA" id="ARBA00006995"/>
    </source>
</evidence>
<dbReference type="InterPro" id="IPR038906">
    <property type="entry name" value="TTC36"/>
</dbReference>
<feature type="compositionally biased region" description="Basic and acidic residues" evidence="2">
    <location>
        <begin position="45"/>
        <end position="63"/>
    </location>
</feature>
<dbReference type="RefSeq" id="XP_020045939.1">
    <property type="nucleotide sequence ID" value="XM_020191965.1"/>
</dbReference>
<keyword evidence="4" id="KW-1185">Reference proteome</keyword>
<accession>A0A1D2VDH2</accession>